<evidence type="ECO:0000313" key="2">
    <source>
        <dbReference type="Proteomes" id="UP001054902"/>
    </source>
</evidence>
<protein>
    <submittedName>
        <fullName evidence="1">Uncharacterized protein</fullName>
    </submittedName>
</protein>
<dbReference type="Gene3D" id="1.25.40.20">
    <property type="entry name" value="Ankyrin repeat-containing domain"/>
    <property type="match status" value="2"/>
</dbReference>
<dbReference type="PANTHER" id="PTHR46586:SF3">
    <property type="entry name" value="ANKYRIN REPEAT-CONTAINING PROTEIN"/>
    <property type="match status" value="1"/>
</dbReference>
<accession>A0AAD3GZ64</accession>
<gene>
    <name evidence="1" type="ORF">CTEN210_00682</name>
</gene>
<dbReference type="AlphaFoldDB" id="A0AAD3GZ64"/>
<proteinExistence type="predicted"/>
<reference evidence="1 2" key="1">
    <citation type="journal article" date="2021" name="Sci. Rep.">
        <title>The genome of the diatom Chaetoceros tenuissimus carries an ancient integrated fragment of an extant virus.</title>
        <authorList>
            <person name="Hongo Y."/>
            <person name="Kimura K."/>
            <person name="Takaki Y."/>
            <person name="Yoshida Y."/>
            <person name="Baba S."/>
            <person name="Kobayashi G."/>
            <person name="Nagasaki K."/>
            <person name="Hano T."/>
            <person name="Tomaru Y."/>
        </authorList>
    </citation>
    <scope>NUCLEOTIDE SEQUENCE [LARGE SCALE GENOMIC DNA]</scope>
    <source>
        <strain evidence="1 2">NIES-3715</strain>
    </source>
</reference>
<organism evidence="1 2">
    <name type="scientific">Chaetoceros tenuissimus</name>
    <dbReference type="NCBI Taxonomy" id="426638"/>
    <lineage>
        <taxon>Eukaryota</taxon>
        <taxon>Sar</taxon>
        <taxon>Stramenopiles</taxon>
        <taxon>Ochrophyta</taxon>
        <taxon>Bacillariophyta</taxon>
        <taxon>Coscinodiscophyceae</taxon>
        <taxon>Chaetocerotophycidae</taxon>
        <taxon>Chaetocerotales</taxon>
        <taxon>Chaetocerotaceae</taxon>
        <taxon>Chaetoceros</taxon>
    </lineage>
</organism>
<sequence>MEDITTSNNIHIASVEPQEECFCTDDGWSHVFTFLGKGHYLLLALVSKRFAKLYAKLYQKITYGDISGHCLTYAKFFLSEWRQNLPFQSDGMHNRVKYRDDAEFTLSYIERCAAKCGTIDILEWIYELEGDYRLELLFTPLEGKEARGRLVRRMAVVQAGEVAAEANQVLVLEYLLEKYRLIEKDISFFYKFVKYAAGKGHLQCIKFLYENGCCRKITERIYDCQSAARHGQLECLRYLKEQAWPVDTSVIFEAAEAGHLHCIEYLRSVGCPWNAIYVGEDEIQVDDSHAGDVMEACAGSSLECLRYCHDNGCNADFNACCIAAVRNGKIDCIEYLRSKGCQWSSEFTEAAAEHDQLDCLQYLYGNGCPWNQNICVKSVHGDASRCLQYLHENGCEWQPEVLILKALRRGRLNCLKYVLRVGATLPNNYESISFQGEFVPDPIPRRGARRVFPLKHEREECFGYCLQYLKETGHDSRDLMLKAIQHGLAQTLQHLSSEEMKDDTTLSAYAANHGQVECLTYLHENGFRWDGDSYTGYFENVNISLMPTHMDCLRYMKEHQLDTNQDALLNNIRAGHVYCVDLLIKDEWKSDGTFCMEAVRTGNRKCFELLVEKGFAFDPKLCAIEAARLGIVEFLEYFHLNGFALPEEALDAAESNGHLECVEYIKQHSQCQCKSETSRKRSANDAKLDHL</sequence>
<dbReference type="Proteomes" id="UP001054902">
    <property type="component" value="Unassembled WGS sequence"/>
</dbReference>
<dbReference type="PANTHER" id="PTHR46586">
    <property type="entry name" value="ANKYRIN REPEAT-CONTAINING PROTEIN"/>
    <property type="match status" value="1"/>
</dbReference>
<comment type="caution">
    <text evidence="1">The sequence shown here is derived from an EMBL/GenBank/DDBJ whole genome shotgun (WGS) entry which is preliminary data.</text>
</comment>
<dbReference type="InterPro" id="IPR052050">
    <property type="entry name" value="SecEffector_AnkRepeat"/>
</dbReference>
<keyword evidence="2" id="KW-1185">Reference proteome</keyword>
<name>A0AAD3GZ64_9STRA</name>
<dbReference type="EMBL" id="BLLK01000019">
    <property type="protein sequence ID" value="GFH44208.1"/>
    <property type="molecule type" value="Genomic_DNA"/>
</dbReference>
<evidence type="ECO:0000313" key="1">
    <source>
        <dbReference type="EMBL" id="GFH44208.1"/>
    </source>
</evidence>
<dbReference type="InterPro" id="IPR036770">
    <property type="entry name" value="Ankyrin_rpt-contain_sf"/>
</dbReference>
<dbReference type="SUPFAM" id="SSF48403">
    <property type="entry name" value="Ankyrin repeat"/>
    <property type="match status" value="2"/>
</dbReference>